<feature type="transmembrane region" description="Helical" evidence="1">
    <location>
        <begin position="56"/>
        <end position="74"/>
    </location>
</feature>
<name>S9SWN0_PAEAL</name>
<evidence type="ECO:0000313" key="2">
    <source>
        <dbReference type="EMBL" id="EPY09039.1"/>
    </source>
</evidence>
<dbReference type="Proteomes" id="UP000015344">
    <property type="component" value="Unassembled WGS sequence"/>
</dbReference>
<keyword evidence="1" id="KW-0472">Membrane</keyword>
<gene>
    <name evidence="2" type="ORF">PAALTS15_01397</name>
</gene>
<feature type="transmembrane region" description="Helical" evidence="1">
    <location>
        <begin position="6"/>
        <end position="22"/>
    </location>
</feature>
<accession>S9SWN0</accession>
<protein>
    <submittedName>
        <fullName evidence="2">Uncharacterized protein</fullName>
    </submittedName>
</protein>
<dbReference type="AlphaFoldDB" id="S9SWN0"/>
<dbReference type="EMBL" id="ATMT01000004">
    <property type="protein sequence ID" value="EPY09039.1"/>
    <property type="molecule type" value="Genomic_DNA"/>
</dbReference>
<comment type="caution">
    <text evidence="2">The sequence shown here is derived from an EMBL/GenBank/DDBJ whole genome shotgun (WGS) entry which is preliminary data.</text>
</comment>
<evidence type="ECO:0000313" key="3">
    <source>
        <dbReference type="Proteomes" id="UP000015344"/>
    </source>
</evidence>
<reference evidence="2 3" key="1">
    <citation type="submission" date="2013-05" db="EMBL/GenBank/DDBJ databases">
        <authorList>
            <person name="Strain E.A."/>
            <person name="Brown E."/>
            <person name="Allard M.W."/>
            <person name="Luo Y.L."/>
        </authorList>
    </citation>
    <scope>NUCLEOTIDE SEQUENCE [LARGE SCALE GENOMIC DNA]</scope>
    <source>
        <strain evidence="2 3">TS-15</strain>
    </source>
</reference>
<sequence>MAFLIAFLMSWIIGWGLARFLIRHRTRVEILLLSILLVCAGGILFIMSRWFILPVVFYSMIYVGLSLGIFGLIMRSPKKE</sequence>
<keyword evidence="1" id="KW-1133">Transmembrane helix</keyword>
<evidence type="ECO:0000256" key="1">
    <source>
        <dbReference type="SAM" id="Phobius"/>
    </source>
</evidence>
<proteinExistence type="predicted"/>
<keyword evidence="1" id="KW-0812">Transmembrane</keyword>
<feature type="transmembrane region" description="Helical" evidence="1">
    <location>
        <begin position="29"/>
        <end position="50"/>
    </location>
</feature>
<organism evidence="2 3">
    <name type="scientific">Paenibacillus alvei TS-15</name>
    <dbReference type="NCBI Taxonomy" id="1117108"/>
    <lineage>
        <taxon>Bacteria</taxon>
        <taxon>Bacillati</taxon>
        <taxon>Bacillota</taxon>
        <taxon>Bacilli</taxon>
        <taxon>Bacillales</taxon>
        <taxon>Paenibacillaceae</taxon>
        <taxon>Paenibacillus</taxon>
    </lineage>
</organism>
<dbReference type="PATRIC" id="fig|1117108.3.peg.289"/>